<dbReference type="Gene3D" id="3.20.20.80">
    <property type="entry name" value="Glycosidases"/>
    <property type="match status" value="1"/>
</dbReference>
<evidence type="ECO:0000313" key="7">
    <source>
        <dbReference type="Proteomes" id="UP000799118"/>
    </source>
</evidence>
<evidence type="ECO:0000256" key="4">
    <source>
        <dbReference type="RuleBase" id="RU003690"/>
    </source>
</evidence>
<evidence type="ECO:0000256" key="5">
    <source>
        <dbReference type="SAM" id="Phobius"/>
    </source>
</evidence>
<proteinExistence type="inferred from homology"/>
<dbReference type="GO" id="GO:0005975">
    <property type="term" value="P:carbohydrate metabolic process"/>
    <property type="evidence" value="ECO:0007669"/>
    <property type="project" value="InterPro"/>
</dbReference>
<sequence length="181" mass="20845">MRKQHCTPNWPMCNIEVAYDSIPCSGWAVGPASDPRTSDRLFATPQWFRHAMKEIHRRWPTNKIMLSEFGFIQPFEGNRIPNYFMSYLSELLLLINEDGIPLAGAFAWAMVVNSEWTSGESARFGIQHVNYSMPMLDRMFKRSALALCELPLKFAIFVVCFTYKYGNASQQSSFKHIYPEG</sequence>
<dbReference type="PANTHER" id="PTHR10353:SF36">
    <property type="entry name" value="LP05116P"/>
    <property type="match status" value="1"/>
</dbReference>
<reference evidence="6" key="1">
    <citation type="journal article" date="2019" name="Environ. Microbiol.">
        <title>Fungal ecological strategies reflected in gene transcription - a case study of two litter decomposers.</title>
        <authorList>
            <person name="Barbi F."/>
            <person name="Kohler A."/>
            <person name="Barry K."/>
            <person name="Baskaran P."/>
            <person name="Daum C."/>
            <person name="Fauchery L."/>
            <person name="Ihrmark K."/>
            <person name="Kuo A."/>
            <person name="LaButti K."/>
            <person name="Lipzen A."/>
            <person name="Morin E."/>
            <person name="Grigoriev I.V."/>
            <person name="Henrissat B."/>
            <person name="Lindahl B."/>
            <person name="Martin F."/>
        </authorList>
    </citation>
    <scope>NUCLEOTIDE SEQUENCE</scope>
    <source>
        <strain evidence="6">JB14</strain>
    </source>
</reference>
<dbReference type="InterPro" id="IPR001360">
    <property type="entry name" value="Glyco_hydro_1"/>
</dbReference>
<dbReference type="SUPFAM" id="SSF51445">
    <property type="entry name" value="(Trans)glycosidases"/>
    <property type="match status" value="1"/>
</dbReference>
<evidence type="ECO:0008006" key="8">
    <source>
        <dbReference type="Google" id="ProtNLM"/>
    </source>
</evidence>
<dbReference type="Pfam" id="PF00232">
    <property type="entry name" value="Glyco_hydro_1"/>
    <property type="match status" value="1"/>
</dbReference>
<dbReference type="OrthoDB" id="65569at2759"/>
<evidence type="ECO:0000256" key="2">
    <source>
        <dbReference type="ARBA" id="ARBA00022801"/>
    </source>
</evidence>
<dbReference type="AlphaFoldDB" id="A0A6A4GJM6"/>
<dbReference type="Proteomes" id="UP000799118">
    <property type="component" value="Unassembled WGS sequence"/>
</dbReference>
<name>A0A6A4GJM6_9AGAR</name>
<keyword evidence="5" id="KW-1133">Transmembrane helix</keyword>
<organism evidence="6 7">
    <name type="scientific">Gymnopus androsaceus JB14</name>
    <dbReference type="NCBI Taxonomy" id="1447944"/>
    <lineage>
        <taxon>Eukaryota</taxon>
        <taxon>Fungi</taxon>
        <taxon>Dikarya</taxon>
        <taxon>Basidiomycota</taxon>
        <taxon>Agaricomycotina</taxon>
        <taxon>Agaricomycetes</taxon>
        <taxon>Agaricomycetidae</taxon>
        <taxon>Agaricales</taxon>
        <taxon>Marasmiineae</taxon>
        <taxon>Omphalotaceae</taxon>
        <taxon>Gymnopus</taxon>
    </lineage>
</organism>
<feature type="transmembrane region" description="Helical" evidence="5">
    <location>
        <begin position="144"/>
        <end position="165"/>
    </location>
</feature>
<evidence type="ECO:0000313" key="6">
    <source>
        <dbReference type="EMBL" id="KAE9385514.1"/>
    </source>
</evidence>
<protein>
    <recommendedName>
        <fullName evidence="8">Glycoside hydrolase</fullName>
    </recommendedName>
</protein>
<accession>A0A6A4GJM6</accession>
<keyword evidence="3" id="KW-0326">Glycosidase</keyword>
<evidence type="ECO:0000256" key="3">
    <source>
        <dbReference type="ARBA" id="ARBA00023295"/>
    </source>
</evidence>
<dbReference type="PANTHER" id="PTHR10353">
    <property type="entry name" value="GLYCOSYL HYDROLASE"/>
    <property type="match status" value="1"/>
</dbReference>
<keyword evidence="5" id="KW-0472">Membrane</keyword>
<dbReference type="GO" id="GO:0008422">
    <property type="term" value="F:beta-glucosidase activity"/>
    <property type="evidence" value="ECO:0007669"/>
    <property type="project" value="TreeGrafter"/>
</dbReference>
<gene>
    <name evidence="6" type="ORF">BT96DRAFT_1089722</name>
</gene>
<dbReference type="EMBL" id="ML769975">
    <property type="protein sequence ID" value="KAE9385514.1"/>
    <property type="molecule type" value="Genomic_DNA"/>
</dbReference>
<keyword evidence="5" id="KW-0812">Transmembrane</keyword>
<comment type="similarity">
    <text evidence="1 4">Belongs to the glycosyl hydrolase 1 family.</text>
</comment>
<dbReference type="InterPro" id="IPR017853">
    <property type="entry name" value="GH"/>
</dbReference>
<evidence type="ECO:0000256" key="1">
    <source>
        <dbReference type="ARBA" id="ARBA00010838"/>
    </source>
</evidence>
<keyword evidence="2" id="KW-0378">Hydrolase</keyword>
<keyword evidence="7" id="KW-1185">Reference proteome</keyword>